<dbReference type="PANTHER" id="PTHR43133">
    <property type="entry name" value="RNA POLYMERASE ECF-TYPE SIGMA FACTO"/>
    <property type="match status" value="1"/>
</dbReference>
<dbReference type="EMBL" id="CP012333">
    <property type="protein sequence ID" value="AKU94946.1"/>
    <property type="molecule type" value="Genomic_DNA"/>
</dbReference>
<dbReference type="Pfam" id="PF04542">
    <property type="entry name" value="Sigma70_r2"/>
    <property type="match status" value="1"/>
</dbReference>
<evidence type="ECO:0000259" key="7">
    <source>
        <dbReference type="Pfam" id="PF08281"/>
    </source>
</evidence>
<dbReference type="KEGG" id="llu:AKJ09_01610"/>
<evidence type="ECO:0000256" key="1">
    <source>
        <dbReference type="ARBA" id="ARBA00010641"/>
    </source>
</evidence>
<name>A0A0K1PNH5_9BACT</name>
<evidence type="ECO:0000256" key="5">
    <source>
        <dbReference type="ARBA" id="ARBA00023163"/>
    </source>
</evidence>
<dbReference type="STRING" id="1391654.AKJ09_01610"/>
<keyword evidence="9" id="KW-1185">Reference proteome</keyword>
<dbReference type="InterPro" id="IPR013325">
    <property type="entry name" value="RNA_pol_sigma_r2"/>
</dbReference>
<evidence type="ECO:0000256" key="4">
    <source>
        <dbReference type="ARBA" id="ARBA00023125"/>
    </source>
</evidence>
<dbReference type="InterPro" id="IPR013249">
    <property type="entry name" value="RNA_pol_sigma70_r4_t2"/>
</dbReference>
<keyword evidence="4" id="KW-0238">DNA-binding</keyword>
<evidence type="ECO:0000256" key="3">
    <source>
        <dbReference type="ARBA" id="ARBA00023082"/>
    </source>
</evidence>
<dbReference type="GO" id="GO:0006352">
    <property type="term" value="P:DNA-templated transcription initiation"/>
    <property type="evidence" value="ECO:0007669"/>
    <property type="project" value="InterPro"/>
</dbReference>
<evidence type="ECO:0000313" key="9">
    <source>
        <dbReference type="Proteomes" id="UP000064967"/>
    </source>
</evidence>
<dbReference type="GO" id="GO:0000428">
    <property type="term" value="C:DNA-directed RNA polymerase complex"/>
    <property type="evidence" value="ECO:0007669"/>
    <property type="project" value="UniProtKB-KW"/>
</dbReference>
<comment type="similarity">
    <text evidence="1">Belongs to the sigma-70 factor family. ECF subfamily.</text>
</comment>
<sequence>MSEYARSSALPSPETQPVSGKALARELLVMLGARRAEFLGFVKKRVRSGVDAEDLLQQALVLAAEKLDSLRENDRLDAWFYRVLRNAIADHHAAWALREAKLELLAREASEAPPEEAAVCACSMGMLDDVRPEYAAILRRVDIEGESMAEAASHLGLSVGNAKVRLHRARKALREELLARCGSDSVRACQDCSCDDEPVGEVQS</sequence>
<dbReference type="SUPFAM" id="SSF88659">
    <property type="entry name" value="Sigma3 and sigma4 domains of RNA polymerase sigma factors"/>
    <property type="match status" value="1"/>
</dbReference>
<dbReference type="InterPro" id="IPR039425">
    <property type="entry name" value="RNA_pol_sigma-70-like"/>
</dbReference>
<dbReference type="GO" id="GO:0016987">
    <property type="term" value="F:sigma factor activity"/>
    <property type="evidence" value="ECO:0007669"/>
    <property type="project" value="UniProtKB-KW"/>
</dbReference>
<accession>A0A0K1PNH5</accession>
<protein>
    <submittedName>
        <fullName evidence="8">DNA-directed RNA polymerase specialized sigma subunit, sigma24-like</fullName>
    </submittedName>
</protein>
<dbReference type="OrthoDB" id="9803470at2"/>
<reference evidence="8 9" key="1">
    <citation type="submission" date="2015-08" db="EMBL/GenBank/DDBJ databases">
        <authorList>
            <person name="Babu N.S."/>
            <person name="Beckwith C.J."/>
            <person name="Beseler K.G."/>
            <person name="Brison A."/>
            <person name="Carone J.V."/>
            <person name="Caskin T.P."/>
            <person name="Diamond M."/>
            <person name="Durham M.E."/>
            <person name="Foxe J.M."/>
            <person name="Go M."/>
            <person name="Henderson B.A."/>
            <person name="Jones I.B."/>
            <person name="McGettigan J.A."/>
            <person name="Micheletti S.J."/>
            <person name="Nasrallah M.E."/>
            <person name="Ortiz D."/>
            <person name="Piller C.R."/>
            <person name="Privatt S.R."/>
            <person name="Schneider S.L."/>
            <person name="Sharp S."/>
            <person name="Smith T.C."/>
            <person name="Stanton J.D."/>
            <person name="Ullery H.E."/>
            <person name="Wilson R.J."/>
            <person name="Serrano M.G."/>
            <person name="Buck G."/>
            <person name="Lee V."/>
            <person name="Wang Y."/>
            <person name="Carvalho R."/>
            <person name="Voegtly L."/>
            <person name="Shi R."/>
            <person name="Duckworth R."/>
            <person name="Johnson A."/>
            <person name="Loviza R."/>
            <person name="Walstead R."/>
            <person name="Shah Z."/>
            <person name="Kiflezghi M."/>
            <person name="Wade K."/>
            <person name="Ball S.L."/>
            <person name="Bradley K.W."/>
            <person name="Asai D.J."/>
            <person name="Bowman C.A."/>
            <person name="Russell D.A."/>
            <person name="Pope W.H."/>
            <person name="Jacobs-Sera D."/>
            <person name="Hendrix R.W."/>
            <person name="Hatfull G.F."/>
        </authorList>
    </citation>
    <scope>NUCLEOTIDE SEQUENCE [LARGE SCALE GENOMIC DNA]</scope>
    <source>
        <strain evidence="8 9">DSM 27648</strain>
    </source>
</reference>
<dbReference type="InterPro" id="IPR014284">
    <property type="entry name" value="RNA_pol_sigma-70_dom"/>
</dbReference>
<proteinExistence type="inferred from homology"/>
<evidence type="ECO:0000313" key="8">
    <source>
        <dbReference type="EMBL" id="AKU94946.1"/>
    </source>
</evidence>
<dbReference type="PANTHER" id="PTHR43133:SF8">
    <property type="entry name" value="RNA POLYMERASE SIGMA FACTOR HI_1459-RELATED"/>
    <property type="match status" value="1"/>
</dbReference>
<dbReference type="Gene3D" id="1.10.10.10">
    <property type="entry name" value="Winged helix-like DNA-binding domain superfamily/Winged helix DNA-binding domain"/>
    <property type="match status" value="1"/>
</dbReference>
<dbReference type="GO" id="GO:0003677">
    <property type="term" value="F:DNA binding"/>
    <property type="evidence" value="ECO:0007669"/>
    <property type="project" value="UniProtKB-KW"/>
</dbReference>
<feature type="domain" description="RNA polymerase sigma-70 region 2" evidence="6">
    <location>
        <begin position="39"/>
        <end position="92"/>
    </location>
</feature>
<dbReference type="InterPro" id="IPR036388">
    <property type="entry name" value="WH-like_DNA-bd_sf"/>
</dbReference>
<feature type="domain" description="RNA polymerase sigma factor 70 region 4 type 2" evidence="7">
    <location>
        <begin position="127"/>
        <end position="173"/>
    </location>
</feature>
<dbReference type="InterPro" id="IPR007627">
    <property type="entry name" value="RNA_pol_sigma70_r2"/>
</dbReference>
<dbReference type="SUPFAM" id="SSF88946">
    <property type="entry name" value="Sigma2 domain of RNA polymerase sigma factors"/>
    <property type="match status" value="1"/>
</dbReference>
<dbReference type="Gene3D" id="1.10.1740.10">
    <property type="match status" value="1"/>
</dbReference>
<keyword evidence="5" id="KW-0804">Transcription</keyword>
<dbReference type="InterPro" id="IPR013324">
    <property type="entry name" value="RNA_pol_sigma_r3/r4-like"/>
</dbReference>
<dbReference type="NCBIfam" id="TIGR02937">
    <property type="entry name" value="sigma70-ECF"/>
    <property type="match status" value="1"/>
</dbReference>
<evidence type="ECO:0000256" key="2">
    <source>
        <dbReference type="ARBA" id="ARBA00023015"/>
    </source>
</evidence>
<dbReference type="Pfam" id="PF08281">
    <property type="entry name" value="Sigma70_r4_2"/>
    <property type="match status" value="1"/>
</dbReference>
<organism evidence="8 9">
    <name type="scientific">Labilithrix luteola</name>
    <dbReference type="NCBI Taxonomy" id="1391654"/>
    <lineage>
        <taxon>Bacteria</taxon>
        <taxon>Pseudomonadati</taxon>
        <taxon>Myxococcota</taxon>
        <taxon>Polyangia</taxon>
        <taxon>Polyangiales</taxon>
        <taxon>Labilitrichaceae</taxon>
        <taxon>Labilithrix</taxon>
    </lineage>
</organism>
<keyword evidence="3" id="KW-0731">Sigma factor</keyword>
<keyword evidence="8" id="KW-0240">DNA-directed RNA polymerase</keyword>
<dbReference type="RefSeq" id="WP_146646477.1">
    <property type="nucleotide sequence ID" value="NZ_CP012333.1"/>
</dbReference>
<evidence type="ECO:0000259" key="6">
    <source>
        <dbReference type="Pfam" id="PF04542"/>
    </source>
</evidence>
<dbReference type="Proteomes" id="UP000064967">
    <property type="component" value="Chromosome"/>
</dbReference>
<gene>
    <name evidence="8" type="ORF">AKJ09_01610</name>
</gene>
<keyword evidence="2" id="KW-0805">Transcription regulation</keyword>
<dbReference type="AlphaFoldDB" id="A0A0K1PNH5"/>